<dbReference type="Pfam" id="PF17032">
    <property type="entry name" value="Zn_ribbon_15"/>
    <property type="match status" value="1"/>
</dbReference>
<dbReference type="EMBL" id="FQXU01000012">
    <property type="protein sequence ID" value="SHI30763.1"/>
    <property type="molecule type" value="Genomic_DNA"/>
</dbReference>
<dbReference type="AlphaFoldDB" id="A0A1M6A3N0"/>
<sequence length="121" mass="14542">MFFIGIFGIDRRHKEIKEIKDVSCKECKDGTLKLYKEYSLFHFFFLPLIKWGEEYFIFCSKCGTTYELNKEKGKNVEKGIEEINYWDLKVLKRGVIKTYCDNCHKELNEDYEFCPYCGEKI</sequence>
<dbReference type="RefSeq" id="WP_073021723.1">
    <property type="nucleotide sequence ID" value="NZ_FQXU01000012.1"/>
</dbReference>
<evidence type="ECO:0000313" key="2">
    <source>
        <dbReference type="EMBL" id="SHI30763.1"/>
    </source>
</evidence>
<dbReference type="InterPro" id="IPR053281">
    <property type="entry name" value="Double_zinc_ribbon"/>
</dbReference>
<organism evidence="2 3">
    <name type="scientific">Clostridium intestinale DSM 6191</name>
    <dbReference type="NCBI Taxonomy" id="1121320"/>
    <lineage>
        <taxon>Bacteria</taxon>
        <taxon>Bacillati</taxon>
        <taxon>Bacillota</taxon>
        <taxon>Clostridia</taxon>
        <taxon>Eubacteriales</taxon>
        <taxon>Clostridiaceae</taxon>
        <taxon>Clostridium</taxon>
    </lineage>
</organism>
<dbReference type="Proteomes" id="UP000184241">
    <property type="component" value="Unassembled WGS sequence"/>
</dbReference>
<dbReference type="InterPro" id="IPR031493">
    <property type="entry name" value="Zinc_ribbon_15"/>
</dbReference>
<feature type="domain" description="Zinc-ribbon 15" evidence="1">
    <location>
        <begin position="23"/>
        <end position="118"/>
    </location>
</feature>
<dbReference type="PANTHER" id="PTHR36718">
    <property type="entry name" value="OS05G0435400 PROTEIN"/>
    <property type="match status" value="1"/>
</dbReference>
<dbReference type="PANTHER" id="PTHR36718:SF1">
    <property type="entry name" value="DOUBLE ZINC RIBBON PROTEIN MJ0416"/>
    <property type="match status" value="1"/>
</dbReference>
<protein>
    <submittedName>
        <fullName evidence="2">Double zinc ribbon</fullName>
    </submittedName>
</protein>
<proteinExistence type="predicted"/>
<name>A0A1M6A3N0_9CLOT</name>
<reference evidence="2 3" key="1">
    <citation type="submission" date="2016-11" db="EMBL/GenBank/DDBJ databases">
        <authorList>
            <person name="Jaros S."/>
            <person name="Januszkiewicz K."/>
            <person name="Wedrychowicz H."/>
        </authorList>
    </citation>
    <scope>NUCLEOTIDE SEQUENCE [LARGE SCALE GENOMIC DNA]</scope>
    <source>
        <strain evidence="2 3">DSM 6191</strain>
    </source>
</reference>
<gene>
    <name evidence="2" type="ORF">SAMN02745941_03592</name>
</gene>
<evidence type="ECO:0000313" key="3">
    <source>
        <dbReference type="Proteomes" id="UP000184241"/>
    </source>
</evidence>
<evidence type="ECO:0000259" key="1">
    <source>
        <dbReference type="Pfam" id="PF17032"/>
    </source>
</evidence>
<accession>A0A1M6A3N0</accession>